<keyword evidence="3" id="KW-1185">Reference proteome</keyword>
<proteinExistence type="predicted"/>
<evidence type="ECO:0000256" key="1">
    <source>
        <dbReference type="SAM" id="MobiDB-lite"/>
    </source>
</evidence>
<evidence type="ECO:0008006" key="4">
    <source>
        <dbReference type="Google" id="ProtNLM"/>
    </source>
</evidence>
<dbReference type="Proteomes" id="UP001158067">
    <property type="component" value="Unassembled WGS sequence"/>
</dbReference>
<evidence type="ECO:0000313" key="3">
    <source>
        <dbReference type="Proteomes" id="UP001158067"/>
    </source>
</evidence>
<gene>
    <name evidence="2" type="ORF">SAMN06265222_102163</name>
</gene>
<feature type="region of interest" description="Disordered" evidence="1">
    <location>
        <begin position="63"/>
        <end position="84"/>
    </location>
</feature>
<protein>
    <recommendedName>
        <fullName evidence="4">Secreted protein</fullName>
    </recommendedName>
</protein>
<evidence type="ECO:0000313" key="2">
    <source>
        <dbReference type="EMBL" id="SMP46698.1"/>
    </source>
</evidence>
<accession>A0ABY1PUK4</accession>
<reference evidence="2 3" key="1">
    <citation type="submission" date="2017-05" db="EMBL/GenBank/DDBJ databases">
        <authorList>
            <person name="Varghese N."/>
            <person name="Submissions S."/>
        </authorList>
    </citation>
    <scope>NUCLEOTIDE SEQUENCE [LARGE SCALE GENOMIC DNA]</scope>
    <source>
        <strain evidence="2 3">DSM 25457</strain>
    </source>
</reference>
<sequence length="84" mass="9194">MMSNFLVGCSRVGRLALGSSQRKMLRLVFVSLALFPVLVGCGGQGGQVATPNELAQYLEEHPEMDVDPNDFVDPTDLPRVPEFE</sequence>
<comment type="caution">
    <text evidence="2">The sequence shown here is derived from an EMBL/GenBank/DDBJ whole genome shotgun (WGS) entry which is preliminary data.</text>
</comment>
<organism evidence="2 3">
    <name type="scientific">Neorhodopirellula lusitana</name>
    <dbReference type="NCBI Taxonomy" id="445327"/>
    <lineage>
        <taxon>Bacteria</taxon>
        <taxon>Pseudomonadati</taxon>
        <taxon>Planctomycetota</taxon>
        <taxon>Planctomycetia</taxon>
        <taxon>Pirellulales</taxon>
        <taxon>Pirellulaceae</taxon>
        <taxon>Neorhodopirellula</taxon>
    </lineage>
</organism>
<dbReference type="RefSeq" id="WP_283431498.1">
    <property type="nucleotide sequence ID" value="NZ_FXUG01000002.1"/>
</dbReference>
<dbReference type="EMBL" id="FXUG01000002">
    <property type="protein sequence ID" value="SMP46698.1"/>
    <property type="molecule type" value="Genomic_DNA"/>
</dbReference>
<name>A0ABY1PUK4_9BACT</name>